<evidence type="ECO:0000313" key="1">
    <source>
        <dbReference type="EMBL" id="OMJ74832.1"/>
    </source>
</evidence>
<name>A0A1R2BDL6_9CILI</name>
<evidence type="ECO:0000313" key="2">
    <source>
        <dbReference type="Proteomes" id="UP000187209"/>
    </source>
</evidence>
<dbReference type="AlphaFoldDB" id="A0A1R2BDL6"/>
<protein>
    <submittedName>
        <fullName evidence="1">Uncharacterized protein</fullName>
    </submittedName>
</protein>
<reference evidence="1 2" key="1">
    <citation type="submission" date="2016-11" db="EMBL/GenBank/DDBJ databases">
        <title>The macronuclear genome of Stentor coeruleus: a giant cell with tiny introns.</title>
        <authorList>
            <person name="Slabodnick M."/>
            <person name="Ruby J.G."/>
            <person name="Reiff S.B."/>
            <person name="Swart E.C."/>
            <person name="Gosai S."/>
            <person name="Prabakaran S."/>
            <person name="Witkowska E."/>
            <person name="Larue G.E."/>
            <person name="Fisher S."/>
            <person name="Freeman R.M."/>
            <person name="Gunawardena J."/>
            <person name="Chu W."/>
            <person name="Stover N.A."/>
            <person name="Gregory B.D."/>
            <person name="Nowacki M."/>
            <person name="Derisi J."/>
            <person name="Roy S.W."/>
            <person name="Marshall W.F."/>
            <person name="Sood P."/>
        </authorList>
    </citation>
    <scope>NUCLEOTIDE SEQUENCE [LARGE SCALE GENOMIC DNA]</scope>
    <source>
        <strain evidence="1">WM001</strain>
    </source>
</reference>
<comment type="caution">
    <text evidence="1">The sequence shown here is derived from an EMBL/GenBank/DDBJ whole genome shotgun (WGS) entry which is preliminary data.</text>
</comment>
<gene>
    <name evidence="1" type="ORF">SteCoe_26133</name>
</gene>
<dbReference type="Proteomes" id="UP000187209">
    <property type="component" value="Unassembled WGS sequence"/>
</dbReference>
<proteinExistence type="predicted"/>
<accession>A0A1R2BDL6</accession>
<sequence length="459" mass="53580">MSKALSLDDTHPLILTYDVCASIDNSYLTKRLSRLNPSFVLDSKPRTQSTKHKSKVSSVVKTKVIPELRAAIDILKTRLNSTSELKDLSRPCTRYRLCNSEAVSPGKYYKSTSSTGGYEFSKSPRLNEALMHNISSKIHLALAVNKFQTSPGSFEKQNKKDAKNTKKIFKKIQEKNKKHNKKVHEVVKTWKIKNYLEMKHKKQELISKMENIKWKENKEAIFKAKTKWSQILINLSVASAIYTKTKTKIQKIKRLKKFFTFFQIMGTILGKFAKILRRKRKFLEYKNIRFLSKPLIDWMNHERINLSKTVSRNIWKIVNNNHLFLIMYAFKKIVIRIQHYIRKYLAIREARITAMTIMYNKLITNHGTKDSKRVNFPLTNFLGVINVPPAKKRIIVTDYIKSYLHNYAKVRNEKVKKGLKLFLNKEAMISYFLISSNGLQNSVKGTKKNIEFFSHFKTG</sequence>
<keyword evidence="2" id="KW-1185">Reference proteome</keyword>
<dbReference type="EMBL" id="MPUH01000725">
    <property type="protein sequence ID" value="OMJ74832.1"/>
    <property type="molecule type" value="Genomic_DNA"/>
</dbReference>
<organism evidence="1 2">
    <name type="scientific">Stentor coeruleus</name>
    <dbReference type="NCBI Taxonomy" id="5963"/>
    <lineage>
        <taxon>Eukaryota</taxon>
        <taxon>Sar</taxon>
        <taxon>Alveolata</taxon>
        <taxon>Ciliophora</taxon>
        <taxon>Postciliodesmatophora</taxon>
        <taxon>Heterotrichea</taxon>
        <taxon>Heterotrichida</taxon>
        <taxon>Stentoridae</taxon>
        <taxon>Stentor</taxon>
    </lineage>
</organism>